<dbReference type="STRING" id="928856.SAMN04488049_11564"/>
<organism evidence="1 2">
    <name type="scientific">Tritonibacter multivorans</name>
    <dbReference type="NCBI Taxonomy" id="928856"/>
    <lineage>
        <taxon>Bacteria</taxon>
        <taxon>Pseudomonadati</taxon>
        <taxon>Pseudomonadota</taxon>
        <taxon>Alphaproteobacteria</taxon>
        <taxon>Rhodobacterales</taxon>
        <taxon>Paracoccaceae</taxon>
        <taxon>Tritonibacter</taxon>
    </lineage>
</organism>
<keyword evidence="2" id="KW-1185">Reference proteome</keyword>
<evidence type="ECO:0008006" key="3">
    <source>
        <dbReference type="Google" id="ProtNLM"/>
    </source>
</evidence>
<evidence type="ECO:0000313" key="1">
    <source>
        <dbReference type="EMBL" id="CUH77222.1"/>
    </source>
</evidence>
<dbReference type="EMBL" id="CYSD01000018">
    <property type="protein sequence ID" value="CUH77222.1"/>
    <property type="molecule type" value="Genomic_DNA"/>
</dbReference>
<protein>
    <recommendedName>
        <fullName evidence="3">Transposase IS701-like DDE domain-containing protein</fullName>
    </recommendedName>
</protein>
<name>A0A0P1G691_9RHOB</name>
<gene>
    <name evidence="1" type="ORF">TRM7557_01270</name>
</gene>
<sequence length="90" mass="10162">MRRPRQAEVGSTQTMLTRVKDKFDPVPDWMIADTAYGSGPMLGWLVDRKINPYIPVIHSPAGDLQSKSAGRGQGWTSRRHLDTHRLRMGC</sequence>
<proteinExistence type="predicted"/>
<dbReference type="AlphaFoldDB" id="A0A0P1G691"/>
<evidence type="ECO:0000313" key="2">
    <source>
        <dbReference type="Proteomes" id="UP000052022"/>
    </source>
</evidence>
<reference evidence="1 2" key="1">
    <citation type="submission" date="2015-09" db="EMBL/GenBank/DDBJ databases">
        <authorList>
            <consortium name="Swine Surveillance"/>
        </authorList>
    </citation>
    <scope>NUCLEOTIDE SEQUENCE [LARGE SCALE GENOMIC DNA]</scope>
    <source>
        <strain evidence="1 2">CECT 7557</strain>
    </source>
</reference>
<accession>A0A0P1G691</accession>
<dbReference type="Proteomes" id="UP000052022">
    <property type="component" value="Unassembled WGS sequence"/>
</dbReference>